<dbReference type="Pfam" id="PF01633">
    <property type="entry name" value="Choline_kinase"/>
    <property type="match status" value="1"/>
</dbReference>
<dbReference type="Gene3D" id="3.90.1200.10">
    <property type="match status" value="2"/>
</dbReference>
<organism evidence="1 2">
    <name type="scientific">Mycoplasmopsis equigenitalium</name>
    <dbReference type="NCBI Taxonomy" id="114883"/>
    <lineage>
        <taxon>Bacteria</taxon>
        <taxon>Bacillati</taxon>
        <taxon>Mycoplasmatota</taxon>
        <taxon>Mycoplasmoidales</taxon>
        <taxon>Metamycoplasmataceae</taxon>
        <taxon>Mycoplasmopsis</taxon>
    </lineage>
</organism>
<name>A0ABY5J061_9BACT</name>
<dbReference type="InterPro" id="IPR011009">
    <property type="entry name" value="Kinase-like_dom_sf"/>
</dbReference>
<accession>A0ABY5J061</accession>
<evidence type="ECO:0000313" key="2">
    <source>
        <dbReference type="Proteomes" id="UP001059576"/>
    </source>
</evidence>
<gene>
    <name evidence="1" type="ORF">NPA09_01915</name>
</gene>
<reference evidence="1" key="1">
    <citation type="submission" date="2022-07" db="EMBL/GenBank/DDBJ databases">
        <title>Complete genome of Mycoplasma equigenitalium type strain T37.</title>
        <authorList>
            <person name="Spergser J."/>
        </authorList>
    </citation>
    <scope>NUCLEOTIDE SEQUENCE</scope>
    <source>
        <strain evidence="1">T37</strain>
    </source>
</reference>
<dbReference type="Proteomes" id="UP001059576">
    <property type="component" value="Chromosome"/>
</dbReference>
<protein>
    <submittedName>
        <fullName evidence="1">Phosphotransferase</fullName>
    </submittedName>
</protein>
<dbReference type="InterPro" id="IPR008266">
    <property type="entry name" value="Tyr_kinase_AS"/>
</dbReference>
<dbReference type="PROSITE" id="PS00109">
    <property type="entry name" value="PROTEIN_KINASE_TYR"/>
    <property type="match status" value="1"/>
</dbReference>
<dbReference type="EMBL" id="CP101808">
    <property type="protein sequence ID" value="UUD36658.1"/>
    <property type="molecule type" value="Genomic_DNA"/>
</dbReference>
<dbReference type="SUPFAM" id="SSF56112">
    <property type="entry name" value="Protein kinase-like (PK-like)"/>
    <property type="match status" value="2"/>
</dbReference>
<dbReference type="RefSeq" id="WP_129721701.1">
    <property type="nucleotide sequence ID" value="NZ_CP101808.1"/>
</dbReference>
<dbReference type="PANTHER" id="PTHR22603">
    <property type="entry name" value="CHOLINE/ETHANOALAMINE KINASE"/>
    <property type="match status" value="1"/>
</dbReference>
<sequence length="462" mass="54985">MNKLLALDQKIQEQITDIKLIYNGFHNTSYEAFWNNQKVQIRIPNTRLVNYENEAKILAKMPDTIYYQNGILIRKWFEGETLEKIKLDHLKLNNLLETINDFHKLNIELADADFFCYGKGTVKYQKLVMKYHNSPTVICHMDLNKKNILINKNNQIKLIDLEWARKCHKAFDVVSLYKEFNIDKEILITNFNLSKTEFNDFLYIANEFEKMAYAHTYKKLIKEHLVPNKQVTYFNNLVIKKKNKNNYNYAIKQTFFNKYIFAPKVIYEDDDYFVSKKISAQNINLKTPFWLKKIATTLRKFHAIKTDTNPFNLFKYIDDNFSEIIKNNNLLNANFTQLEISEILELCKNIKPDAFCHNDLSLANILVDEQENVKFIDFEYTGLNNHHFDLAYFASNSMLNENEEKYFLAVYKNYDWTTYIKCKVIANFYGLLWTLRYQDSFDIKVNIAYIKNGLKDLKKIKN</sequence>
<dbReference type="Gene3D" id="3.30.200.20">
    <property type="entry name" value="Phosphorylase Kinase, domain 1"/>
    <property type="match status" value="1"/>
</dbReference>
<dbReference type="PANTHER" id="PTHR22603:SF66">
    <property type="entry name" value="ETHANOLAMINE KINASE"/>
    <property type="match status" value="1"/>
</dbReference>
<proteinExistence type="predicted"/>
<evidence type="ECO:0000313" key="1">
    <source>
        <dbReference type="EMBL" id="UUD36658.1"/>
    </source>
</evidence>
<keyword evidence="2" id="KW-1185">Reference proteome</keyword>